<keyword evidence="2" id="KW-0472">Membrane</keyword>
<dbReference type="EMBL" id="JAFIMR010000018">
    <property type="protein sequence ID" value="KAI1867445.1"/>
    <property type="molecule type" value="Genomic_DNA"/>
</dbReference>
<evidence type="ECO:0000256" key="1">
    <source>
        <dbReference type="SAM" id="MobiDB-lite"/>
    </source>
</evidence>
<name>A0A9P9WK19_9PEZI</name>
<dbReference type="Proteomes" id="UP000829685">
    <property type="component" value="Unassembled WGS sequence"/>
</dbReference>
<evidence type="ECO:0000313" key="3">
    <source>
        <dbReference type="EMBL" id="KAI1867445.1"/>
    </source>
</evidence>
<keyword evidence="4" id="KW-1185">Reference proteome</keyword>
<feature type="compositionally biased region" description="Low complexity" evidence="1">
    <location>
        <begin position="194"/>
        <end position="205"/>
    </location>
</feature>
<keyword evidence="2" id="KW-1133">Transmembrane helix</keyword>
<organism evidence="3 4">
    <name type="scientific">Neoarthrinium moseri</name>
    <dbReference type="NCBI Taxonomy" id="1658444"/>
    <lineage>
        <taxon>Eukaryota</taxon>
        <taxon>Fungi</taxon>
        <taxon>Dikarya</taxon>
        <taxon>Ascomycota</taxon>
        <taxon>Pezizomycotina</taxon>
        <taxon>Sordariomycetes</taxon>
        <taxon>Xylariomycetidae</taxon>
        <taxon>Amphisphaeriales</taxon>
        <taxon>Apiosporaceae</taxon>
        <taxon>Neoarthrinium</taxon>
    </lineage>
</organism>
<feature type="compositionally biased region" description="Polar residues" evidence="1">
    <location>
        <begin position="206"/>
        <end position="226"/>
    </location>
</feature>
<feature type="transmembrane region" description="Helical" evidence="2">
    <location>
        <begin position="63"/>
        <end position="90"/>
    </location>
</feature>
<sequence length="248" mass="27216">MRRYEGIWRKAQLVPCWVLQCLASGIFLIAAGLLIAAAAYVSQHSVDSDYTYYGYTADDLAKFAAISGGVIFALAIITIIFDIIECVLYARRTLSPVLLLVFAVLKTLAWGVYFVLAIIAAASGTFSWVDFLLSLVLVATSLVQLVFGAKNTHRKRKGTLDNRGNYKAATTGHVEGQYAGVQYPPSYPQPYNPAPYAGNNLNPNPFNDSTYRSPSPAPSYNQQPAQTAYRYAGQQGVEMQPQKPAHYQ</sequence>
<reference evidence="3" key="1">
    <citation type="submission" date="2021-03" db="EMBL/GenBank/DDBJ databases">
        <title>Revisited historic fungal species revealed as producer of novel bioactive compounds through whole genome sequencing and comparative genomics.</title>
        <authorList>
            <person name="Vignolle G.A."/>
            <person name="Hochenegger N."/>
            <person name="Mach R.L."/>
            <person name="Mach-Aigner A.R."/>
            <person name="Javad Rahimi M."/>
            <person name="Salim K.A."/>
            <person name="Chan C.M."/>
            <person name="Lim L.B.L."/>
            <person name="Cai F."/>
            <person name="Druzhinina I.S."/>
            <person name="U'Ren J.M."/>
            <person name="Derntl C."/>
        </authorList>
    </citation>
    <scope>NUCLEOTIDE SEQUENCE</scope>
    <source>
        <strain evidence="3">TUCIM 5799</strain>
    </source>
</reference>
<comment type="caution">
    <text evidence="3">The sequence shown here is derived from an EMBL/GenBank/DDBJ whole genome shotgun (WGS) entry which is preliminary data.</text>
</comment>
<evidence type="ECO:0000313" key="4">
    <source>
        <dbReference type="Proteomes" id="UP000829685"/>
    </source>
</evidence>
<feature type="transmembrane region" description="Helical" evidence="2">
    <location>
        <begin position="97"/>
        <end position="122"/>
    </location>
</feature>
<dbReference type="AlphaFoldDB" id="A0A9P9WK19"/>
<gene>
    <name evidence="3" type="ORF">JX265_007247</name>
</gene>
<feature type="region of interest" description="Disordered" evidence="1">
    <location>
        <begin position="192"/>
        <end position="248"/>
    </location>
</feature>
<feature type="transmembrane region" description="Helical" evidence="2">
    <location>
        <begin position="128"/>
        <end position="147"/>
    </location>
</feature>
<evidence type="ECO:0000256" key="2">
    <source>
        <dbReference type="SAM" id="Phobius"/>
    </source>
</evidence>
<keyword evidence="2" id="KW-0812">Transmembrane</keyword>
<feature type="transmembrane region" description="Helical" evidence="2">
    <location>
        <begin position="21"/>
        <end position="43"/>
    </location>
</feature>
<accession>A0A9P9WK19</accession>
<proteinExistence type="predicted"/>
<protein>
    <submittedName>
        <fullName evidence="3">Uncharacterized protein</fullName>
    </submittedName>
</protein>